<evidence type="ECO:0000313" key="3">
    <source>
        <dbReference type="Proteomes" id="UP001601058"/>
    </source>
</evidence>
<gene>
    <name evidence="2" type="ORF">ACFYKT_16360</name>
</gene>
<reference evidence="2 3" key="1">
    <citation type="submission" date="2024-08" db="EMBL/GenBank/DDBJ databases">
        <title>Two novel Cytobacillus novel species.</title>
        <authorList>
            <person name="Liu G."/>
        </authorList>
    </citation>
    <scope>NUCLEOTIDE SEQUENCE [LARGE SCALE GENOMIC DNA]</scope>
    <source>
        <strain evidence="2 3">FJAT-53684</strain>
    </source>
</reference>
<keyword evidence="1" id="KW-0472">Membrane</keyword>
<dbReference type="EMBL" id="JBIACJ010000009">
    <property type="protein sequence ID" value="MFE8697915.1"/>
    <property type="molecule type" value="Genomic_DNA"/>
</dbReference>
<organism evidence="2 3">
    <name type="scientific">Cytobacillus mangrovibacter</name>
    <dbReference type="NCBI Taxonomy" id="3299024"/>
    <lineage>
        <taxon>Bacteria</taxon>
        <taxon>Bacillati</taxon>
        <taxon>Bacillota</taxon>
        <taxon>Bacilli</taxon>
        <taxon>Bacillales</taxon>
        <taxon>Bacillaceae</taxon>
        <taxon>Cytobacillus</taxon>
    </lineage>
</organism>
<proteinExistence type="predicted"/>
<protein>
    <recommendedName>
        <fullName evidence="4">Cytochrome c oxidase subunit 2A</fullName>
    </recommendedName>
</protein>
<accession>A0ABW6K166</accession>
<sequence>METKLKNKSKTEVVSTEEETHKGTMFSVGVVGLVILITYVVLYGLFMARY</sequence>
<dbReference type="RefSeq" id="WP_389221812.1">
    <property type="nucleotide sequence ID" value="NZ_JBIACJ010000009.1"/>
</dbReference>
<comment type="caution">
    <text evidence="2">The sequence shown here is derived from an EMBL/GenBank/DDBJ whole genome shotgun (WGS) entry which is preliminary data.</text>
</comment>
<keyword evidence="3" id="KW-1185">Reference proteome</keyword>
<keyword evidence="1" id="KW-1133">Transmembrane helix</keyword>
<keyword evidence="1" id="KW-0812">Transmembrane</keyword>
<dbReference type="Proteomes" id="UP001601058">
    <property type="component" value="Unassembled WGS sequence"/>
</dbReference>
<evidence type="ECO:0000256" key="1">
    <source>
        <dbReference type="SAM" id="Phobius"/>
    </source>
</evidence>
<name>A0ABW6K166_9BACI</name>
<evidence type="ECO:0008006" key="4">
    <source>
        <dbReference type="Google" id="ProtNLM"/>
    </source>
</evidence>
<evidence type="ECO:0000313" key="2">
    <source>
        <dbReference type="EMBL" id="MFE8697915.1"/>
    </source>
</evidence>
<feature type="transmembrane region" description="Helical" evidence="1">
    <location>
        <begin position="25"/>
        <end position="46"/>
    </location>
</feature>